<organism evidence="1 2">
    <name type="scientific">Conger conger</name>
    <name type="common">Conger eel</name>
    <name type="synonym">Muraena conger</name>
    <dbReference type="NCBI Taxonomy" id="82655"/>
    <lineage>
        <taxon>Eukaryota</taxon>
        <taxon>Metazoa</taxon>
        <taxon>Chordata</taxon>
        <taxon>Craniata</taxon>
        <taxon>Vertebrata</taxon>
        <taxon>Euteleostomi</taxon>
        <taxon>Actinopterygii</taxon>
        <taxon>Neopterygii</taxon>
        <taxon>Teleostei</taxon>
        <taxon>Anguilliformes</taxon>
        <taxon>Congridae</taxon>
        <taxon>Conger</taxon>
    </lineage>
</organism>
<comment type="caution">
    <text evidence="1">The sequence shown here is derived from an EMBL/GenBank/DDBJ whole genome shotgun (WGS) entry which is preliminary data.</text>
</comment>
<evidence type="ECO:0000313" key="2">
    <source>
        <dbReference type="Proteomes" id="UP001152803"/>
    </source>
</evidence>
<proteinExistence type="predicted"/>
<dbReference type="Proteomes" id="UP001152803">
    <property type="component" value="Unassembled WGS sequence"/>
</dbReference>
<protein>
    <submittedName>
        <fullName evidence="1">Uncharacterized protein</fullName>
    </submittedName>
</protein>
<reference evidence="1" key="1">
    <citation type="journal article" date="2023" name="Science">
        <title>Genome structures resolve the early diversification of teleost fishes.</title>
        <authorList>
            <person name="Parey E."/>
            <person name="Louis A."/>
            <person name="Montfort J."/>
            <person name="Bouchez O."/>
            <person name="Roques C."/>
            <person name="Iampietro C."/>
            <person name="Lluch J."/>
            <person name="Castinel A."/>
            <person name="Donnadieu C."/>
            <person name="Desvignes T."/>
            <person name="Floi Bucao C."/>
            <person name="Jouanno E."/>
            <person name="Wen M."/>
            <person name="Mejri S."/>
            <person name="Dirks R."/>
            <person name="Jansen H."/>
            <person name="Henkel C."/>
            <person name="Chen W.J."/>
            <person name="Zahm M."/>
            <person name="Cabau C."/>
            <person name="Klopp C."/>
            <person name="Thompson A.W."/>
            <person name="Robinson-Rechavi M."/>
            <person name="Braasch I."/>
            <person name="Lecointre G."/>
            <person name="Bobe J."/>
            <person name="Postlethwait J.H."/>
            <person name="Berthelot C."/>
            <person name="Roest Crollius H."/>
            <person name="Guiguen Y."/>
        </authorList>
    </citation>
    <scope>NUCLEOTIDE SEQUENCE</scope>
    <source>
        <strain evidence="1">Concon-B</strain>
    </source>
</reference>
<evidence type="ECO:0000313" key="1">
    <source>
        <dbReference type="EMBL" id="KAJ8276263.1"/>
    </source>
</evidence>
<feature type="non-terminal residue" evidence="1">
    <location>
        <position position="1"/>
    </location>
</feature>
<accession>A0A9Q1I2I4</accession>
<name>A0A9Q1I2I4_CONCO</name>
<dbReference type="AlphaFoldDB" id="A0A9Q1I2I4"/>
<dbReference type="EMBL" id="JAFJMO010000005">
    <property type="protein sequence ID" value="KAJ8276263.1"/>
    <property type="molecule type" value="Genomic_DNA"/>
</dbReference>
<sequence>LPLTSLSANDGLERLHVSEKGSAPVNTLRTARIQPCFLHSHRNECSQMECDRATLRFNCNPDLLKSSARAVSQQQRYCNRLLRARSTLSLRLALQVLSPTVASGRHPALAWTRLQETIFYSEAFETQ</sequence>
<keyword evidence="2" id="KW-1185">Reference proteome</keyword>
<gene>
    <name evidence="1" type="ORF">COCON_G00080150</name>
</gene>